<organism evidence="7 8">
    <name type="scientific">Empedobacter falsenii</name>
    <dbReference type="NCBI Taxonomy" id="343874"/>
    <lineage>
        <taxon>Bacteria</taxon>
        <taxon>Pseudomonadati</taxon>
        <taxon>Bacteroidota</taxon>
        <taxon>Flavobacteriia</taxon>
        <taxon>Flavobacteriales</taxon>
        <taxon>Weeksellaceae</taxon>
        <taxon>Empedobacter</taxon>
    </lineage>
</organism>
<feature type="transmembrane region" description="Helical" evidence="6">
    <location>
        <begin position="295"/>
        <end position="317"/>
    </location>
</feature>
<feature type="transmembrane region" description="Helical" evidence="6">
    <location>
        <begin position="323"/>
        <end position="342"/>
    </location>
</feature>
<feature type="transmembrane region" description="Helical" evidence="6">
    <location>
        <begin position="87"/>
        <end position="111"/>
    </location>
</feature>
<dbReference type="AlphaFoldDB" id="A0A376G3E1"/>
<feature type="transmembrane region" description="Helical" evidence="6">
    <location>
        <begin position="229"/>
        <end position="250"/>
    </location>
</feature>
<evidence type="ECO:0000313" key="8">
    <source>
        <dbReference type="Proteomes" id="UP000254737"/>
    </source>
</evidence>
<name>A0A376G3E1_9FLAO</name>
<evidence type="ECO:0000256" key="4">
    <source>
        <dbReference type="ARBA" id="ARBA00022989"/>
    </source>
</evidence>
<accession>A0A376G3E1</accession>
<comment type="subcellular location">
    <subcellularLocation>
        <location evidence="1">Cell membrane</location>
        <topology evidence="1">Multi-pass membrane protein</topology>
    </subcellularLocation>
</comment>
<feature type="transmembrane region" description="Helical" evidence="6">
    <location>
        <begin position="169"/>
        <end position="191"/>
    </location>
</feature>
<feature type="transmembrane region" description="Helical" evidence="6">
    <location>
        <begin position="43"/>
        <end position="66"/>
    </location>
</feature>
<dbReference type="PANTHER" id="PTHR30250:SF11">
    <property type="entry name" value="O-ANTIGEN TRANSPORTER-RELATED"/>
    <property type="match status" value="1"/>
</dbReference>
<dbReference type="PANTHER" id="PTHR30250">
    <property type="entry name" value="PST FAMILY PREDICTED COLANIC ACID TRANSPORTER"/>
    <property type="match status" value="1"/>
</dbReference>
<dbReference type="Proteomes" id="UP000254737">
    <property type="component" value="Unassembled WGS sequence"/>
</dbReference>
<feature type="transmembrane region" description="Helical" evidence="6">
    <location>
        <begin position="387"/>
        <end position="406"/>
    </location>
</feature>
<feature type="transmembrane region" description="Helical" evidence="6">
    <location>
        <begin position="362"/>
        <end position="381"/>
    </location>
</feature>
<dbReference type="Pfam" id="PF01943">
    <property type="entry name" value="Polysacc_synt"/>
    <property type="match status" value="1"/>
</dbReference>
<reference evidence="7 8" key="1">
    <citation type="submission" date="2018-06" db="EMBL/GenBank/DDBJ databases">
        <authorList>
            <consortium name="Pathogen Informatics"/>
            <person name="Doyle S."/>
        </authorList>
    </citation>
    <scope>NUCLEOTIDE SEQUENCE [LARGE SCALE GENOMIC DNA]</scope>
    <source>
        <strain evidence="7 8">NCTC13456</strain>
    </source>
</reference>
<evidence type="ECO:0000256" key="1">
    <source>
        <dbReference type="ARBA" id="ARBA00004651"/>
    </source>
</evidence>
<gene>
    <name evidence="7" type="primary">rfbX</name>
    <name evidence="7" type="ORF">NCTC13456_00526</name>
</gene>
<evidence type="ECO:0000313" key="7">
    <source>
        <dbReference type="EMBL" id="STD53507.1"/>
    </source>
</evidence>
<evidence type="ECO:0000256" key="6">
    <source>
        <dbReference type="SAM" id="Phobius"/>
    </source>
</evidence>
<dbReference type="GO" id="GO:0005886">
    <property type="term" value="C:plasma membrane"/>
    <property type="evidence" value="ECO:0007669"/>
    <property type="project" value="UniProtKB-SubCell"/>
</dbReference>
<feature type="transmembrane region" description="Helical" evidence="6">
    <location>
        <begin position="12"/>
        <end position="31"/>
    </location>
</feature>
<evidence type="ECO:0000256" key="3">
    <source>
        <dbReference type="ARBA" id="ARBA00022692"/>
    </source>
</evidence>
<keyword evidence="2" id="KW-1003">Cell membrane</keyword>
<evidence type="ECO:0000256" key="5">
    <source>
        <dbReference type="ARBA" id="ARBA00023136"/>
    </source>
</evidence>
<dbReference type="EMBL" id="UFXS01000001">
    <property type="protein sequence ID" value="STD53507.1"/>
    <property type="molecule type" value="Genomic_DNA"/>
</dbReference>
<keyword evidence="3 6" id="KW-0812">Transmembrane</keyword>
<dbReference type="InterPro" id="IPR002797">
    <property type="entry name" value="Polysacc_synth"/>
</dbReference>
<sequence>MKIPTKITNFIVYAIGQSINLISPLIVMPYLMNICKEDGLGKIGIAFSISLILCCIVDYSSYLNGTKDIVINKKNNRYINNIISNTYSYKIIIFGCISCLFLIGSLIFPNFYEKKLLLLSLPIVISQLINPNWFLQGLEKFKVIASLNVISKIIYIGCIFYFIKKQDDYIWANFYLGTSGIIVYIFFLFFYKKEYKISFKKINFKRGIQTLRADFNICVSEFCLSIYQYFPILIVGYFTGASMAGLYRIIEQIFSVFRTFTFMFFNFSYPTVCYDIEQNLKKGLKIWKLYHLANLFFITIGIIVILFSKNFILSYFHITTKDVSTFIEILKIALIVPILLVISQALRQLMFAINLSRTYTHIIYLMCSLSIVLLSFFVNYYGLKGAFISMITVELIIISLYSINIIKKIKA</sequence>
<keyword evidence="5 6" id="KW-0472">Membrane</keyword>
<protein>
    <submittedName>
        <fullName evidence="7">O-antigen transporter</fullName>
    </submittedName>
</protein>
<dbReference type="InterPro" id="IPR050833">
    <property type="entry name" value="Poly_Biosynth_Transport"/>
</dbReference>
<keyword evidence="4 6" id="KW-1133">Transmembrane helix</keyword>
<proteinExistence type="predicted"/>
<evidence type="ECO:0000256" key="2">
    <source>
        <dbReference type="ARBA" id="ARBA00022475"/>
    </source>
</evidence>
<feature type="transmembrane region" description="Helical" evidence="6">
    <location>
        <begin position="142"/>
        <end position="163"/>
    </location>
</feature>
<dbReference type="RefSeq" id="WP_114998553.1">
    <property type="nucleotide sequence ID" value="NZ_UFXS01000001.1"/>
</dbReference>